<dbReference type="Proteomes" id="UP000324974">
    <property type="component" value="Chromosome"/>
</dbReference>
<dbReference type="AlphaFoldDB" id="A0A5C1AJT5"/>
<organism evidence="6 7">
    <name type="scientific">Limnoglobus roseus</name>
    <dbReference type="NCBI Taxonomy" id="2598579"/>
    <lineage>
        <taxon>Bacteria</taxon>
        <taxon>Pseudomonadati</taxon>
        <taxon>Planctomycetota</taxon>
        <taxon>Planctomycetia</taxon>
        <taxon>Gemmatales</taxon>
        <taxon>Gemmataceae</taxon>
        <taxon>Limnoglobus</taxon>
    </lineage>
</organism>
<protein>
    <recommendedName>
        <fullName evidence="3">beta-lactamase</fullName>
        <ecNumber evidence="3">3.5.2.6</ecNumber>
    </recommendedName>
</protein>
<dbReference type="InterPro" id="IPR000871">
    <property type="entry name" value="Beta-lactam_class-A"/>
</dbReference>
<dbReference type="Gene3D" id="3.40.710.10">
    <property type="entry name" value="DD-peptidase/beta-lactamase superfamily"/>
    <property type="match status" value="1"/>
</dbReference>
<dbReference type="InterPro" id="IPR012338">
    <property type="entry name" value="Beta-lactam/transpept-like"/>
</dbReference>
<dbReference type="SUPFAM" id="SSF56601">
    <property type="entry name" value="beta-lactamase/transpeptidase-like"/>
    <property type="match status" value="1"/>
</dbReference>
<evidence type="ECO:0000256" key="1">
    <source>
        <dbReference type="ARBA" id="ARBA00001526"/>
    </source>
</evidence>
<dbReference type="Pfam" id="PF13354">
    <property type="entry name" value="Beta-lactamase2"/>
    <property type="match status" value="1"/>
</dbReference>
<evidence type="ECO:0000256" key="2">
    <source>
        <dbReference type="ARBA" id="ARBA00009009"/>
    </source>
</evidence>
<dbReference type="GO" id="GO:0008800">
    <property type="term" value="F:beta-lactamase activity"/>
    <property type="evidence" value="ECO:0007669"/>
    <property type="project" value="UniProtKB-EC"/>
</dbReference>
<evidence type="ECO:0000256" key="3">
    <source>
        <dbReference type="ARBA" id="ARBA00012865"/>
    </source>
</evidence>
<dbReference type="EC" id="3.5.2.6" evidence="3"/>
<feature type="domain" description="Beta-lactamase class A catalytic" evidence="5">
    <location>
        <begin position="44"/>
        <end position="254"/>
    </location>
</feature>
<evidence type="ECO:0000256" key="4">
    <source>
        <dbReference type="SAM" id="SignalP"/>
    </source>
</evidence>
<keyword evidence="7" id="KW-1185">Reference proteome</keyword>
<proteinExistence type="inferred from homology"/>
<evidence type="ECO:0000313" key="7">
    <source>
        <dbReference type="Proteomes" id="UP000324974"/>
    </source>
</evidence>
<evidence type="ECO:0000259" key="5">
    <source>
        <dbReference type="Pfam" id="PF13354"/>
    </source>
</evidence>
<name>A0A5C1AJT5_9BACT</name>
<feature type="chain" id="PRO_5022963688" description="beta-lactamase" evidence="4">
    <location>
        <begin position="23"/>
        <end position="303"/>
    </location>
</feature>
<comment type="catalytic activity">
    <reaction evidence="1">
        <text>a beta-lactam + H2O = a substituted beta-amino acid</text>
        <dbReference type="Rhea" id="RHEA:20401"/>
        <dbReference type="ChEBI" id="CHEBI:15377"/>
        <dbReference type="ChEBI" id="CHEBI:35627"/>
        <dbReference type="ChEBI" id="CHEBI:140347"/>
        <dbReference type="EC" id="3.5.2.6"/>
    </reaction>
</comment>
<dbReference type="GO" id="GO:0030655">
    <property type="term" value="P:beta-lactam antibiotic catabolic process"/>
    <property type="evidence" value="ECO:0007669"/>
    <property type="project" value="InterPro"/>
</dbReference>
<dbReference type="PANTHER" id="PTHR35333">
    <property type="entry name" value="BETA-LACTAMASE"/>
    <property type="match status" value="1"/>
</dbReference>
<reference evidence="7" key="1">
    <citation type="submission" date="2019-08" db="EMBL/GenBank/DDBJ databases">
        <title>Limnoglobus roseus gen. nov., sp. nov., a novel freshwater planctomycete with a giant genome from the family Gemmataceae.</title>
        <authorList>
            <person name="Kulichevskaya I.S."/>
            <person name="Naumoff D.G."/>
            <person name="Miroshnikov K."/>
            <person name="Ivanova A."/>
            <person name="Philippov D.A."/>
            <person name="Hakobyan A."/>
            <person name="Rijpstra I.C."/>
            <person name="Sinninghe Damste J.S."/>
            <person name="Liesack W."/>
            <person name="Dedysh S.N."/>
        </authorList>
    </citation>
    <scope>NUCLEOTIDE SEQUENCE [LARGE SCALE GENOMIC DNA]</scope>
    <source>
        <strain evidence="7">PX52</strain>
    </source>
</reference>
<accession>A0A5C1AJT5</accession>
<feature type="signal peptide" evidence="4">
    <location>
        <begin position="1"/>
        <end position="22"/>
    </location>
</feature>
<dbReference type="KEGG" id="lrs:PX52LOC_05294"/>
<keyword evidence="4" id="KW-0732">Signal</keyword>
<sequence>MKSSIAVALLAMVSLSVGPAFSQEPTLASRIKPFADAHKGKVAVAVKNLATGEAFDLNADEVMQTASLIKLAIMVEAYRQADEKKTDLGKMVTLAKDDKVPGSGILTSHFSDGASFPLRDAVRLMIVYSDNTATNMVLDQIGIKPVNAMTAALGMPETRINSKVFKRSTTVDLARSEKYSLGSITAKDAVNMLELIHTEKAASPDSCKAMLGHLKVCDDKEKLTRFLPAGTVVAHKTGSTDRVRTAAGIIYVPDPADKKKTIPVAVCVLTNDNQDQRWVADNAGQVMIGKIGKEVYDFFSAKK</sequence>
<dbReference type="InterPro" id="IPR045155">
    <property type="entry name" value="Beta-lactam_cat"/>
</dbReference>
<dbReference type="GO" id="GO:0046677">
    <property type="term" value="P:response to antibiotic"/>
    <property type="evidence" value="ECO:0007669"/>
    <property type="project" value="InterPro"/>
</dbReference>
<dbReference type="EMBL" id="CP042425">
    <property type="protein sequence ID" value="QEL18276.1"/>
    <property type="molecule type" value="Genomic_DNA"/>
</dbReference>
<keyword evidence="6" id="KW-0378">Hydrolase</keyword>
<evidence type="ECO:0000313" key="6">
    <source>
        <dbReference type="EMBL" id="QEL18276.1"/>
    </source>
</evidence>
<comment type="similarity">
    <text evidence="2">Belongs to the class-A beta-lactamase family.</text>
</comment>
<dbReference type="PANTHER" id="PTHR35333:SF3">
    <property type="entry name" value="BETA-LACTAMASE-TYPE TRANSPEPTIDASE FOLD CONTAINING PROTEIN"/>
    <property type="match status" value="1"/>
</dbReference>
<dbReference type="RefSeq" id="WP_149112798.1">
    <property type="nucleotide sequence ID" value="NZ_CP042425.1"/>
</dbReference>
<gene>
    <name evidence="6" type="ORF">PX52LOC_05294</name>
</gene>
<dbReference type="OrthoDB" id="9791132at2"/>